<proteinExistence type="predicted"/>
<dbReference type="AlphaFoldDB" id="A0A4Y3R2X0"/>
<keyword evidence="2" id="KW-1185">Reference proteome</keyword>
<organism evidence="1 2">
    <name type="scientific">Streptomyces cacaoi</name>
    <dbReference type="NCBI Taxonomy" id="1898"/>
    <lineage>
        <taxon>Bacteria</taxon>
        <taxon>Bacillati</taxon>
        <taxon>Actinomycetota</taxon>
        <taxon>Actinomycetes</taxon>
        <taxon>Kitasatosporales</taxon>
        <taxon>Streptomycetaceae</taxon>
        <taxon>Streptomyces</taxon>
    </lineage>
</organism>
<evidence type="ECO:0000313" key="1">
    <source>
        <dbReference type="EMBL" id="GEB51834.1"/>
    </source>
</evidence>
<accession>A0A4Y3R2X0</accession>
<dbReference type="OrthoDB" id="4303187at2"/>
<comment type="caution">
    <text evidence="1">The sequence shown here is derived from an EMBL/GenBank/DDBJ whole genome shotgun (WGS) entry which is preliminary data.</text>
</comment>
<gene>
    <name evidence="1" type="ORF">SCA03_43850</name>
</gene>
<dbReference type="Proteomes" id="UP000319210">
    <property type="component" value="Unassembled WGS sequence"/>
</dbReference>
<dbReference type="EMBL" id="BJMM01000024">
    <property type="protein sequence ID" value="GEB51834.1"/>
    <property type="molecule type" value="Genomic_DNA"/>
</dbReference>
<name>A0A4Y3R2X0_STRCI</name>
<dbReference type="RefSeq" id="WP_141275581.1">
    <property type="nucleotide sequence ID" value="NZ_BJMM01000024.1"/>
</dbReference>
<reference evidence="1 2" key="1">
    <citation type="submission" date="2019-06" db="EMBL/GenBank/DDBJ databases">
        <title>Whole genome shotgun sequence of Streptomyces cacaoi subsp. cacaoi NBRC 12748.</title>
        <authorList>
            <person name="Hosoyama A."/>
            <person name="Uohara A."/>
            <person name="Ohji S."/>
            <person name="Ichikawa N."/>
        </authorList>
    </citation>
    <scope>NUCLEOTIDE SEQUENCE [LARGE SCALE GENOMIC DNA]</scope>
    <source>
        <strain evidence="1 2">NBRC 12748</strain>
    </source>
</reference>
<sequence length="183" mass="20994">MSKQYRDDWEKAARFLCDFAMVAPRTGEDWRADAQAVMNLRTSDPRGWLEVNDAPETDAWCDRTHPFIPPFLSEFDTSVFPVPKNAAIQLMSLLHADWFAAWAEPDFDERKEDLMERAEVVLGRFGENAVFYTNATAARDDPEADMFHREQIHECFTDYPLDCGVIAVSPDEVGVFWGFFIGD</sequence>
<protein>
    <submittedName>
        <fullName evidence="1">Uncharacterized protein</fullName>
    </submittedName>
</protein>
<evidence type="ECO:0000313" key="2">
    <source>
        <dbReference type="Proteomes" id="UP000319210"/>
    </source>
</evidence>